<comment type="similarity">
    <text evidence="2">Belongs to the peptidase M24B family.</text>
</comment>
<dbReference type="SUPFAM" id="SSF53092">
    <property type="entry name" value="Creatinase/prolidase N-terminal domain"/>
    <property type="match status" value="1"/>
</dbReference>
<reference evidence="7" key="2">
    <citation type="submission" date="2015-02" db="UniProtKB">
        <authorList>
            <consortium name="EnsemblMetazoa"/>
        </authorList>
    </citation>
    <scope>IDENTIFICATION</scope>
</reference>
<dbReference type="GO" id="GO:0030145">
    <property type="term" value="F:manganese ion binding"/>
    <property type="evidence" value="ECO:0007669"/>
    <property type="project" value="InterPro"/>
</dbReference>
<reference evidence="8" key="1">
    <citation type="submission" date="2011-05" db="EMBL/GenBank/DDBJ databases">
        <authorList>
            <person name="Richards S.R."/>
            <person name="Qu J."/>
            <person name="Jiang H."/>
            <person name="Jhangiani S.N."/>
            <person name="Agravi P."/>
            <person name="Goodspeed R."/>
            <person name="Gross S."/>
            <person name="Mandapat C."/>
            <person name="Jackson L."/>
            <person name="Mathew T."/>
            <person name="Pu L."/>
            <person name="Thornton R."/>
            <person name="Saada N."/>
            <person name="Wilczek-Boney K.B."/>
            <person name="Lee S."/>
            <person name="Kovar C."/>
            <person name="Wu Y."/>
            <person name="Scherer S.E."/>
            <person name="Worley K.C."/>
            <person name="Muzny D.M."/>
            <person name="Gibbs R."/>
        </authorList>
    </citation>
    <scope>NUCLEOTIDE SEQUENCE</scope>
    <source>
        <strain evidence="8">Brora</strain>
    </source>
</reference>
<keyword evidence="4" id="KW-0378">Hydrolase</keyword>
<keyword evidence="3" id="KW-0479">Metal-binding</keyword>
<keyword evidence="5" id="KW-0464">Manganese</keyword>
<dbReference type="Pfam" id="PF05195">
    <property type="entry name" value="AMP_N"/>
    <property type="match status" value="1"/>
</dbReference>
<feature type="domain" description="Aminopeptidase P N-terminal" evidence="6">
    <location>
        <begin position="57"/>
        <end position="207"/>
    </location>
</feature>
<dbReference type="InterPro" id="IPR052433">
    <property type="entry name" value="X-Pro_dipept-like"/>
</dbReference>
<dbReference type="Proteomes" id="UP000014500">
    <property type="component" value="Unassembled WGS sequence"/>
</dbReference>
<evidence type="ECO:0000256" key="1">
    <source>
        <dbReference type="ARBA" id="ARBA00001936"/>
    </source>
</evidence>
<dbReference type="AlphaFoldDB" id="T1IPD8"/>
<dbReference type="GO" id="GO:0070006">
    <property type="term" value="F:metalloaminopeptidase activity"/>
    <property type="evidence" value="ECO:0007669"/>
    <property type="project" value="InterPro"/>
</dbReference>
<organism evidence="7 8">
    <name type="scientific">Strigamia maritima</name>
    <name type="common">European centipede</name>
    <name type="synonym">Geophilus maritimus</name>
    <dbReference type="NCBI Taxonomy" id="126957"/>
    <lineage>
        <taxon>Eukaryota</taxon>
        <taxon>Metazoa</taxon>
        <taxon>Ecdysozoa</taxon>
        <taxon>Arthropoda</taxon>
        <taxon>Myriapoda</taxon>
        <taxon>Chilopoda</taxon>
        <taxon>Pleurostigmophora</taxon>
        <taxon>Geophilomorpha</taxon>
        <taxon>Linotaeniidae</taxon>
        <taxon>Strigamia</taxon>
    </lineage>
</organism>
<evidence type="ECO:0000313" key="8">
    <source>
        <dbReference type="Proteomes" id="UP000014500"/>
    </source>
</evidence>
<dbReference type="EnsemblMetazoa" id="SMAR002888-RA">
    <property type="protein sequence ID" value="SMAR002888-PA"/>
    <property type="gene ID" value="SMAR002888"/>
</dbReference>
<dbReference type="Gene3D" id="3.40.350.10">
    <property type="entry name" value="Creatinase/prolidase N-terminal domain"/>
    <property type="match status" value="1"/>
</dbReference>
<dbReference type="InterPro" id="IPR029149">
    <property type="entry name" value="Creatin/AminoP/Spt16_N"/>
</dbReference>
<dbReference type="OMA" id="DSYFWYL"/>
<keyword evidence="8" id="KW-1185">Reference proteome</keyword>
<dbReference type="PANTHER" id="PTHR43226">
    <property type="entry name" value="XAA-PRO AMINOPEPTIDASE 3"/>
    <property type="match status" value="1"/>
</dbReference>
<dbReference type="InterPro" id="IPR007865">
    <property type="entry name" value="Aminopep_P_N"/>
</dbReference>
<evidence type="ECO:0000256" key="4">
    <source>
        <dbReference type="ARBA" id="ARBA00022801"/>
    </source>
</evidence>
<name>T1IPD8_STRMM</name>
<evidence type="ECO:0000256" key="5">
    <source>
        <dbReference type="ARBA" id="ARBA00023211"/>
    </source>
</evidence>
<dbReference type="InterPro" id="IPR001714">
    <property type="entry name" value="Pept_M24_MAP"/>
</dbReference>
<dbReference type="SUPFAM" id="SSF55920">
    <property type="entry name" value="Creatinase/aminopeptidase"/>
    <property type="match status" value="1"/>
</dbReference>
<dbReference type="EMBL" id="JH431256">
    <property type="status" value="NOT_ANNOTATED_CDS"/>
    <property type="molecule type" value="Genomic_DNA"/>
</dbReference>
<protein>
    <recommendedName>
        <fullName evidence="6">Aminopeptidase P N-terminal domain-containing protein</fullName>
    </recommendedName>
</protein>
<dbReference type="CDD" id="cd01087">
    <property type="entry name" value="Prolidase"/>
    <property type="match status" value="1"/>
</dbReference>
<accession>T1IPD8</accession>
<dbReference type="GO" id="GO:0005739">
    <property type="term" value="C:mitochondrion"/>
    <property type="evidence" value="ECO:0007669"/>
    <property type="project" value="TreeGrafter"/>
</dbReference>
<dbReference type="PANTHER" id="PTHR43226:SF4">
    <property type="entry name" value="XAA-PRO AMINOPEPTIDASE 3"/>
    <property type="match status" value="1"/>
</dbReference>
<dbReference type="eggNOG" id="KOG2414">
    <property type="taxonomic scope" value="Eukaryota"/>
</dbReference>
<sequence>MASRRSGFILLSFKRNLHNRLSPNENFITKTKSRHYGQPVSSTHPHLISEGQVTPGLRKEEFLQRRTRLMESISKCHGQTNDKMKYDNHIVVIPSATKSYMSEKIPYIFHQNSDFLYTTGFQEPDSVLVLHSHADKTLPRHTSSIFVQKRDPETELWDGPRSGVDGALNLLGVDESQEINSLETYLDKFHESKKRYVLWYDFYNSPNPKIHEIMRKFVDKSFKISCESPRPLLQSLRLIKSNSEIELMKKSCEIASDAFIRVMRFSNEREECNENDLHARMEYECRIRGAKYLAYPPVVAGGNRANIIHYINNNQVIAPNELVLMDAGCYLHGYISDITRTWPVGGKYSSAQKALYQAILEIQEQLLSLCHQRISLDKLHISFTKLLGEKLKELALISSRSTEAEAYQVAQEFCPHHVSHYLGMDVHDSAAIPRSLALQSGMVFTIEPGIYVNEDNMRVPKEFRGIGIRIEDNILMTDAGPILLSEKCPKYIDHIESIMSTKR</sequence>
<comment type="cofactor">
    <cofactor evidence="1">
        <name>Mn(2+)</name>
        <dbReference type="ChEBI" id="CHEBI:29035"/>
    </cofactor>
</comment>
<dbReference type="PRINTS" id="PR00599">
    <property type="entry name" value="MAPEPTIDASE"/>
</dbReference>
<dbReference type="Gene3D" id="3.90.230.10">
    <property type="entry name" value="Creatinase/methionine aminopeptidase superfamily"/>
    <property type="match status" value="1"/>
</dbReference>
<dbReference type="InterPro" id="IPR000994">
    <property type="entry name" value="Pept_M24"/>
</dbReference>
<proteinExistence type="inferred from homology"/>
<dbReference type="Pfam" id="PF00557">
    <property type="entry name" value="Peptidase_M24"/>
    <property type="match status" value="1"/>
</dbReference>
<dbReference type="STRING" id="126957.T1IPD8"/>
<dbReference type="GO" id="GO:0006508">
    <property type="term" value="P:proteolysis"/>
    <property type="evidence" value="ECO:0007669"/>
    <property type="project" value="TreeGrafter"/>
</dbReference>
<evidence type="ECO:0000256" key="3">
    <source>
        <dbReference type="ARBA" id="ARBA00022723"/>
    </source>
</evidence>
<evidence type="ECO:0000313" key="7">
    <source>
        <dbReference type="EnsemblMetazoa" id="SMAR002888-PA"/>
    </source>
</evidence>
<dbReference type="HOGENOM" id="CLU_017266_1_1_1"/>
<dbReference type="InterPro" id="IPR036005">
    <property type="entry name" value="Creatinase/aminopeptidase-like"/>
</dbReference>
<evidence type="ECO:0000259" key="6">
    <source>
        <dbReference type="SMART" id="SM01011"/>
    </source>
</evidence>
<evidence type="ECO:0000256" key="2">
    <source>
        <dbReference type="ARBA" id="ARBA00008766"/>
    </source>
</evidence>
<dbReference type="SMART" id="SM01011">
    <property type="entry name" value="AMP_N"/>
    <property type="match status" value="1"/>
</dbReference>
<dbReference type="PhylomeDB" id="T1IPD8"/>